<protein>
    <submittedName>
        <fullName evidence="2">Uncharacterized protein</fullName>
    </submittedName>
</protein>
<feature type="compositionally biased region" description="Basic and acidic residues" evidence="1">
    <location>
        <begin position="1"/>
        <end position="10"/>
    </location>
</feature>
<organism evidence="2 3">
    <name type="scientific">Drosophila gunungcola</name>
    <name type="common">fruit fly</name>
    <dbReference type="NCBI Taxonomy" id="103775"/>
    <lineage>
        <taxon>Eukaryota</taxon>
        <taxon>Metazoa</taxon>
        <taxon>Ecdysozoa</taxon>
        <taxon>Arthropoda</taxon>
        <taxon>Hexapoda</taxon>
        <taxon>Insecta</taxon>
        <taxon>Pterygota</taxon>
        <taxon>Neoptera</taxon>
        <taxon>Endopterygota</taxon>
        <taxon>Diptera</taxon>
        <taxon>Brachycera</taxon>
        <taxon>Muscomorpha</taxon>
        <taxon>Ephydroidea</taxon>
        <taxon>Drosophilidae</taxon>
        <taxon>Drosophila</taxon>
        <taxon>Sophophora</taxon>
    </lineage>
</organism>
<evidence type="ECO:0000256" key="1">
    <source>
        <dbReference type="SAM" id="MobiDB-lite"/>
    </source>
</evidence>
<gene>
    <name evidence="2" type="ORF">M5D96_004747</name>
</gene>
<feature type="region of interest" description="Disordered" evidence="1">
    <location>
        <begin position="1"/>
        <end position="22"/>
    </location>
</feature>
<dbReference type="AlphaFoldDB" id="A0A9Q0BTK2"/>
<dbReference type="Proteomes" id="UP001059596">
    <property type="component" value="Unassembled WGS sequence"/>
</dbReference>
<evidence type="ECO:0000313" key="2">
    <source>
        <dbReference type="EMBL" id="KAI8043415.1"/>
    </source>
</evidence>
<evidence type="ECO:0000313" key="3">
    <source>
        <dbReference type="Proteomes" id="UP001059596"/>
    </source>
</evidence>
<feature type="non-terminal residue" evidence="2">
    <location>
        <position position="1"/>
    </location>
</feature>
<name>A0A9Q0BTK2_9MUSC</name>
<dbReference type="EMBL" id="JAMKOV010000002">
    <property type="protein sequence ID" value="KAI8043415.1"/>
    <property type="molecule type" value="Genomic_DNA"/>
</dbReference>
<comment type="caution">
    <text evidence="2">The sequence shown here is derived from an EMBL/GenBank/DDBJ whole genome shotgun (WGS) entry which is preliminary data.</text>
</comment>
<reference evidence="2" key="1">
    <citation type="journal article" date="2023" name="Genome Biol. Evol.">
        <title>Long-read-based Genome Assembly of Drosophila gunungcola Reveals Fewer Chemosensory Genes in Flower-breeding Species.</title>
        <authorList>
            <person name="Negi A."/>
            <person name="Liao B.Y."/>
            <person name="Yeh S.D."/>
        </authorList>
    </citation>
    <scope>NUCLEOTIDE SEQUENCE</scope>
    <source>
        <strain evidence="2">Sukarami</strain>
    </source>
</reference>
<accession>A0A9Q0BTK2</accession>
<sequence length="86" mass="9745">EPIARPEVDFPHFPPTHQAPPTSHLTVQAKKMLQLAYKWPFYVGKLSLGSVFPGEDFASSVDLKNCLQMEMKRVLSYGCDDDYVET</sequence>
<keyword evidence="3" id="KW-1185">Reference proteome</keyword>
<proteinExistence type="predicted"/>